<proteinExistence type="predicted"/>
<dbReference type="EMBL" id="LAZR01039128">
    <property type="protein sequence ID" value="KKL17771.1"/>
    <property type="molecule type" value="Genomic_DNA"/>
</dbReference>
<sequence>MTLADLTNTLTGELIEGFDEDKDQGHVLAYRLILNKLNKISIALGI</sequence>
<gene>
    <name evidence="1" type="ORF">LCGC14_2482180</name>
</gene>
<evidence type="ECO:0000313" key="1">
    <source>
        <dbReference type="EMBL" id="KKL17771.1"/>
    </source>
</evidence>
<reference evidence="1" key="1">
    <citation type="journal article" date="2015" name="Nature">
        <title>Complex archaea that bridge the gap between prokaryotes and eukaryotes.</title>
        <authorList>
            <person name="Spang A."/>
            <person name="Saw J.H."/>
            <person name="Jorgensen S.L."/>
            <person name="Zaremba-Niedzwiedzka K."/>
            <person name="Martijn J."/>
            <person name="Lind A.E."/>
            <person name="van Eijk R."/>
            <person name="Schleper C."/>
            <person name="Guy L."/>
            <person name="Ettema T.J."/>
        </authorList>
    </citation>
    <scope>NUCLEOTIDE SEQUENCE</scope>
</reference>
<accession>A0A0F9DJ88</accession>
<dbReference type="AlphaFoldDB" id="A0A0F9DJ88"/>
<organism evidence="1">
    <name type="scientific">marine sediment metagenome</name>
    <dbReference type="NCBI Taxonomy" id="412755"/>
    <lineage>
        <taxon>unclassified sequences</taxon>
        <taxon>metagenomes</taxon>
        <taxon>ecological metagenomes</taxon>
    </lineage>
</organism>
<comment type="caution">
    <text evidence="1">The sequence shown here is derived from an EMBL/GenBank/DDBJ whole genome shotgun (WGS) entry which is preliminary data.</text>
</comment>
<name>A0A0F9DJ88_9ZZZZ</name>
<protein>
    <submittedName>
        <fullName evidence="1">Uncharacterized protein</fullName>
    </submittedName>
</protein>